<accession>X1AJ49</accession>
<protein>
    <recommendedName>
        <fullName evidence="2">Glycosyl transferase family 1 domain-containing protein</fullName>
    </recommendedName>
</protein>
<sequence>MVILDSLATGAPVIATKASPWRELSTHGCGWWVDISVRGIYEALGHALKLSREQLRTMGQEGKKLIASKYTWPILALKTIDLYTWLLGQRKAPDFVSLKQYHKLTERV</sequence>
<dbReference type="Gene3D" id="3.40.50.2000">
    <property type="entry name" value="Glycogen Phosphorylase B"/>
    <property type="match status" value="1"/>
</dbReference>
<name>X1AJ49_9ZZZZ</name>
<comment type="caution">
    <text evidence="1">The sequence shown here is derived from an EMBL/GenBank/DDBJ whole genome shotgun (WGS) entry which is preliminary data.</text>
</comment>
<dbReference type="SUPFAM" id="SSF53756">
    <property type="entry name" value="UDP-Glycosyltransferase/glycogen phosphorylase"/>
    <property type="match status" value="1"/>
</dbReference>
<dbReference type="AlphaFoldDB" id="X1AJ49"/>
<organism evidence="1">
    <name type="scientific">marine sediment metagenome</name>
    <dbReference type="NCBI Taxonomy" id="412755"/>
    <lineage>
        <taxon>unclassified sequences</taxon>
        <taxon>metagenomes</taxon>
        <taxon>ecological metagenomes</taxon>
    </lineage>
</organism>
<dbReference type="EMBL" id="BART01017808">
    <property type="protein sequence ID" value="GAG82234.1"/>
    <property type="molecule type" value="Genomic_DNA"/>
</dbReference>
<evidence type="ECO:0000313" key="1">
    <source>
        <dbReference type="EMBL" id="GAG82234.1"/>
    </source>
</evidence>
<gene>
    <name evidence="1" type="ORF">S01H4_33772</name>
</gene>
<proteinExistence type="predicted"/>
<evidence type="ECO:0008006" key="2">
    <source>
        <dbReference type="Google" id="ProtNLM"/>
    </source>
</evidence>
<reference evidence="1" key="1">
    <citation type="journal article" date="2014" name="Front. Microbiol.">
        <title>High frequency of phylogenetically diverse reductive dehalogenase-homologous genes in deep subseafloor sedimentary metagenomes.</title>
        <authorList>
            <person name="Kawai M."/>
            <person name="Futagami T."/>
            <person name="Toyoda A."/>
            <person name="Takaki Y."/>
            <person name="Nishi S."/>
            <person name="Hori S."/>
            <person name="Arai W."/>
            <person name="Tsubouchi T."/>
            <person name="Morono Y."/>
            <person name="Uchiyama I."/>
            <person name="Ito T."/>
            <person name="Fujiyama A."/>
            <person name="Inagaki F."/>
            <person name="Takami H."/>
        </authorList>
    </citation>
    <scope>NUCLEOTIDE SEQUENCE</scope>
    <source>
        <strain evidence="1">Expedition CK06-06</strain>
    </source>
</reference>